<dbReference type="SUPFAM" id="SSF53041">
    <property type="entry name" value="Resolvase-like"/>
    <property type="match status" value="1"/>
</dbReference>
<evidence type="ECO:0000313" key="4">
    <source>
        <dbReference type="Proteomes" id="UP000589351"/>
    </source>
</evidence>
<evidence type="ECO:0000259" key="1">
    <source>
        <dbReference type="PROSITE" id="PS51736"/>
    </source>
</evidence>
<dbReference type="PANTHER" id="PTHR30461:SF23">
    <property type="entry name" value="DNA RECOMBINASE-RELATED"/>
    <property type="match status" value="1"/>
</dbReference>
<accession>A0A6V7R2S2</accession>
<dbReference type="Proteomes" id="UP000589351">
    <property type="component" value="Unassembled WGS sequence"/>
</dbReference>
<name>A0A6V7R2S2_9STAP</name>
<evidence type="ECO:0000313" key="3">
    <source>
        <dbReference type="EMBL" id="CAD2071637.1"/>
    </source>
</evidence>
<keyword evidence="4" id="KW-1185">Reference proteome</keyword>
<dbReference type="Pfam" id="PF07508">
    <property type="entry name" value="Recombinase"/>
    <property type="match status" value="1"/>
</dbReference>
<sequence length="460" mass="53505">MMRKLNISYARQSFKRTETDSSVIWQKQLISEYAAKQGYRLDAHFDDIKSGNRTDRSGLLEVQRLINDEKVVSLTVYRIDRIYRNYRQSLEFFQLCAEKEIVLHSVEDGTFNFQKPEERLALQVLSATAENQREQSVQQRKMNNKRKFESGLPVNYEAPFGYRYKDHRFVLEPIEAQTVEFVFNSYISGQGYKKISGLTKTVPWVYRSPAQIKNIIINPKYYGDFTGIHGTLKNFLPAIVSQDLFEHAQAIRQRRAEDRRSTGTVKAYLRTKIICPYCSSKLTPHHNKSQKNSTAKYVCQKRLSGHYNDCLLKAVNLKTLEHHVQMSVIRLLSSPDEIRKLSDRVRHELSNRQAEQVQKGKSFSNFKQVKVDQLAKGEISVLEFKQWLDDHVNKLDRTVPDLKVNTAEVKKLLQVDMRVKQEIFDLVEKVHINTDGKPTDIRIKGLNKNILKFTGEETVL</sequence>
<dbReference type="PROSITE" id="PS51736">
    <property type="entry name" value="RECOMBINASES_3"/>
    <property type="match status" value="1"/>
</dbReference>
<dbReference type="PROSITE" id="PS51737">
    <property type="entry name" value="RECOMBINASE_DNA_BIND"/>
    <property type="match status" value="1"/>
</dbReference>
<dbReference type="Gene3D" id="3.90.1750.20">
    <property type="entry name" value="Putative Large Serine Recombinase, Chain B, Domain 2"/>
    <property type="match status" value="1"/>
</dbReference>
<dbReference type="PANTHER" id="PTHR30461">
    <property type="entry name" value="DNA-INVERTASE FROM LAMBDOID PROPHAGE"/>
    <property type="match status" value="1"/>
</dbReference>
<feature type="domain" description="Recombinase" evidence="2">
    <location>
        <begin position="159"/>
        <end position="258"/>
    </location>
</feature>
<dbReference type="Gene3D" id="3.40.50.1390">
    <property type="entry name" value="Resolvase, N-terminal catalytic domain"/>
    <property type="match status" value="1"/>
</dbReference>
<dbReference type="InterPro" id="IPR036162">
    <property type="entry name" value="Resolvase-like_N_sf"/>
</dbReference>
<dbReference type="GO" id="GO:0000150">
    <property type="term" value="F:DNA strand exchange activity"/>
    <property type="evidence" value="ECO:0007669"/>
    <property type="project" value="InterPro"/>
</dbReference>
<comment type="caution">
    <text evidence="3">The sequence shown here is derived from an EMBL/GenBank/DDBJ whole genome shotgun (WGS) entry which is preliminary data.</text>
</comment>
<dbReference type="RefSeq" id="WP_185124882.1">
    <property type="nucleotide sequence ID" value="NZ_CAJEWD010000003.1"/>
</dbReference>
<organism evidence="3 4">
    <name type="scientific">Jeotgalicoccus meleagridis</name>
    <dbReference type="NCBI Taxonomy" id="2759181"/>
    <lineage>
        <taxon>Bacteria</taxon>
        <taxon>Bacillati</taxon>
        <taxon>Bacillota</taxon>
        <taxon>Bacilli</taxon>
        <taxon>Bacillales</taxon>
        <taxon>Staphylococcaceae</taxon>
        <taxon>Jeotgalicoccus</taxon>
    </lineage>
</organism>
<evidence type="ECO:0000259" key="2">
    <source>
        <dbReference type="PROSITE" id="PS51737"/>
    </source>
</evidence>
<proteinExistence type="predicted"/>
<dbReference type="InterPro" id="IPR011109">
    <property type="entry name" value="DNA_bind_recombinase_dom"/>
</dbReference>
<dbReference type="InterPro" id="IPR006119">
    <property type="entry name" value="Resolv_N"/>
</dbReference>
<dbReference type="SMART" id="SM00857">
    <property type="entry name" value="Resolvase"/>
    <property type="match status" value="1"/>
</dbReference>
<feature type="domain" description="Resolvase/invertase-type recombinase catalytic" evidence="1">
    <location>
        <begin position="5"/>
        <end position="153"/>
    </location>
</feature>
<dbReference type="CDD" id="cd00338">
    <property type="entry name" value="Ser_Recombinase"/>
    <property type="match status" value="1"/>
</dbReference>
<gene>
    <name evidence="3" type="primary">hin_1</name>
    <name evidence="3" type="ORF">JEODO184_00330</name>
</gene>
<dbReference type="InterPro" id="IPR038109">
    <property type="entry name" value="DNA_bind_recomb_sf"/>
</dbReference>
<dbReference type="InterPro" id="IPR050639">
    <property type="entry name" value="SSR_resolvase"/>
</dbReference>
<reference evidence="3 4" key="1">
    <citation type="submission" date="2020-07" db="EMBL/GenBank/DDBJ databases">
        <authorList>
            <person name="Criscuolo A."/>
        </authorList>
    </citation>
    <scope>NUCLEOTIDE SEQUENCE [LARGE SCALE GENOMIC DNA]</scope>
    <source>
        <strain evidence="3">CIP111649</strain>
    </source>
</reference>
<dbReference type="Pfam" id="PF00239">
    <property type="entry name" value="Resolvase"/>
    <property type="match status" value="1"/>
</dbReference>
<protein>
    <submittedName>
        <fullName evidence="3">DNA-invertase hin</fullName>
    </submittedName>
</protein>
<dbReference type="GO" id="GO:0003677">
    <property type="term" value="F:DNA binding"/>
    <property type="evidence" value="ECO:0007669"/>
    <property type="project" value="InterPro"/>
</dbReference>
<dbReference type="EMBL" id="CAJEWD010000003">
    <property type="protein sequence ID" value="CAD2071637.1"/>
    <property type="molecule type" value="Genomic_DNA"/>
</dbReference>
<dbReference type="AlphaFoldDB" id="A0A6V7R2S2"/>